<dbReference type="EMBL" id="QMKK01000054">
    <property type="protein sequence ID" value="RAX38126.1"/>
    <property type="molecule type" value="Genomic_DNA"/>
</dbReference>
<proteinExistence type="predicted"/>
<protein>
    <submittedName>
        <fullName evidence="1">Uncharacterized protein</fullName>
    </submittedName>
</protein>
<dbReference type="Proteomes" id="UP000251205">
    <property type="component" value="Unassembled WGS sequence"/>
</dbReference>
<reference evidence="1 2" key="1">
    <citation type="submission" date="2018-06" db="EMBL/GenBank/DDBJ databases">
        <title>Whole Genome Sequence of an efficient microsymbiont, Rhizobium tropici.</title>
        <authorList>
            <person name="Srinivasan R."/>
            <person name="Singh H.V."/>
            <person name="Srivastava R."/>
            <person name="Kumari B."/>
            <person name="Radhakrishna A."/>
        </authorList>
    </citation>
    <scope>NUCLEOTIDE SEQUENCE [LARGE SCALE GENOMIC DNA]</scope>
    <source>
        <strain evidence="1 2">IGFRI Rhizo-19</strain>
    </source>
</reference>
<gene>
    <name evidence="1" type="ORF">DQ393_26200</name>
</gene>
<evidence type="ECO:0000313" key="1">
    <source>
        <dbReference type="EMBL" id="RAX38126.1"/>
    </source>
</evidence>
<evidence type="ECO:0000313" key="2">
    <source>
        <dbReference type="Proteomes" id="UP000251205"/>
    </source>
</evidence>
<accession>A0A329Y353</accession>
<comment type="caution">
    <text evidence="1">The sequence shown here is derived from an EMBL/GenBank/DDBJ whole genome shotgun (WGS) entry which is preliminary data.</text>
</comment>
<organism evidence="1 2">
    <name type="scientific">Rhizobium tropici</name>
    <dbReference type="NCBI Taxonomy" id="398"/>
    <lineage>
        <taxon>Bacteria</taxon>
        <taxon>Pseudomonadati</taxon>
        <taxon>Pseudomonadota</taxon>
        <taxon>Alphaproteobacteria</taxon>
        <taxon>Hyphomicrobiales</taxon>
        <taxon>Rhizobiaceae</taxon>
        <taxon>Rhizobium/Agrobacterium group</taxon>
        <taxon>Rhizobium</taxon>
    </lineage>
</organism>
<dbReference type="OrthoDB" id="8403381at2"/>
<sequence>MSGKAGHALRMEDHMKAIILLLAGAAIFAAPCVYDPSSNEPSALASVAVLWGASSPNGAAY</sequence>
<dbReference type="AlphaFoldDB" id="A0A329Y353"/>
<name>A0A329Y353_RHITR</name>